<dbReference type="PATRIC" id="fig|1283301.3.peg.90"/>
<feature type="compositionally biased region" description="Low complexity" evidence="1">
    <location>
        <begin position="52"/>
        <end position="75"/>
    </location>
</feature>
<evidence type="ECO:0000313" key="3">
    <source>
        <dbReference type="Proteomes" id="UP000015001"/>
    </source>
</evidence>
<organism evidence="2 3">
    <name type="scientific">Streptomyces afghaniensis 772</name>
    <dbReference type="NCBI Taxonomy" id="1283301"/>
    <lineage>
        <taxon>Bacteria</taxon>
        <taxon>Bacillati</taxon>
        <taxon>Actinomycetota</taxon>
        <taxon>Actinomycetes</taxon>
        <taxon>Kitasatosporales</taxon>
        <taxon>Streptomycetaceae</taxon>
        <taxon>Streptomyces</taxon>
    </lineage>
</organism>
<reference evidence="2 3" key="1">
    <citation type="submission" date="2013-02" db="EMBL/GenBank/DDBJ databases">
        <title>Draft Genome Sequence of Streptomyces afghaniensis, Which Produces Compounds of the Julimycin B-Complex.</title>
        <authorList>
            <person name="Gruening B.A."/>
            <person name="Praeg A."/>
            <person name="Erxleben A."/>
            <person name="Guenther S."/>
            <person name="Fiedler H.-P."/>
            <person name="Goodfellow M."/>
            <person name="Mueller M."/>
        </authorList>
    </citation>
    <scope>NUCLEOTIDE SEQUENCE [LARGE SCALE GENOMIC DNA]</scope>
    <source>
        <strain evidence="2 3">772</strain>
    </source>
</reference>
<feature type="region of interest" description="Disordered" evidence="1">
    <location>
        <begin position="47"/>
        <end position="75"/>
    </location>
</feature>
<evidence type="ECO:0000256" key="1">
    <source>
        <dbReference type="SAM" id="MobiDB-lite"/>
    </source>
</evidence>
<keyword evidence="3" id="KW-1185">Reference proteome</keyword>
<accession>S4N1W6</accession>
<comment type="caution">
    <text evidence="2">The sequence shown here is derived from an EMBL/GenBank/DDBJ whole genome shotgun (WGS) entry which is preliminary data.</text>
</comment>
<gene>
    <name evidence="2" type="ORF">STAFG_0094</name>
</gene>
<dbReference type="HOGENOM" id="CLU_2669324_0_0_11"/>
<dbReference type="Proteomes" id="UP000015001">
    <property type="component" value="Unassembled WGS sequence"/>
</dbReference>
<dbReference type="EMBL" id="AOPY01000486">
    <property type="protein sequence ID" value="EPJ42850.1"/>
    <property type="molecule type" value="Genomic_DNA"/>
</dbReference>
<name>S4N1W6_9ACTN</name>
<sequence length="75" mass="8313">MRGFTDARIAMNVHGSWANHALALDLPKETGTKEQVEEFIRRWAEFPVAPEGGTTRRGPGTPRRATTSTSSRCSR</sequence>
<proteinExistence type="predicted"/>
<protein>
    <submittedName>
        <fullName evidence="2">Uncharacterized protein</fullName>
    </submittedName>
</protein>
<evidence type="ECO:0000313" key="2">
    <source>
        <dbReference type="EMBL" id="EPJ42850.1"/>
    </source>
</evidence>
<dbReference type="AlphaFoldDB" id="S4N1W6"/>